<sequence length="46" mass="5712">MKPYVLSQKNWMKVFLEESFTQTQWRPFRLFKGLMTDELRVQKTED</sequence>
<accession>M6BNX6</accession>
<evidence type="ECO:0000313" key="2">
    <source>
        <dbReference type="Proteomes" id="UP000011873"/>
    </source>
</evidence>
<comment type="caution">
    <text evidence="1">The sequence shown here is derived from an EMBL/GenBank/DDBJ whole genome shotgun (WGS) entry which is preliminary data.</text>
</comment>
<dbReference type="AlphaFoldDB" id="M6BNX6"/>
<proteinExistence type="predicted"/>
<dbReference type="Proteomes" id="UP000011873">
    <property type="component" value="Unassembled WGS sequence"/>
</dbReference>
<organism evidence="1 2">
    <name type="scientific">Leptospira borgpetersenii serovar Hardjo-bovis str. Sponselee</name>
    <dbReference type="NCBI Taxonomy" id="1303729"/>
    <lineage>
        <taxon>Bacteria</taxon>
        <taxon>Pseudomonadati</taxon>
        <taxon>Spirochaetota</taxon>
        <taxon>Spirochaetia</taxon>
        <taxon>Leptospirales</taxon>
        <taxon>Leptospiraceae</taxon>
        <taxon>Leptospira</taxon>
    </lineage>
</organism>
<reference evidence="1 2" key="1">
    <citation type="submission" date="2013-01" db="EMBL/GenBank/DDBJ databases">
        <authorList>
            <person name="Harkins D.M."/>
            <person name="Durkin A.S."/>
            <person name="Brinkac L.M."/>
            <person name="Haft D.H."/>
            <person name="Selengut J.D."/>
            <person name="Sanka R."/>
            <person name="DePew J."/>
            <person name="Purushe J."/>
            <person name="Galloway R.L."/>
            <person name="Vinetz J.M."/>
            <person name="Sutton G.G."/>
            <person name="Nierman W.C."/>
            <person name="Fouts D.E."/>
        </authorList>
    </citation>
    <scope>NUCLEOTIDE SEQUENCE [LARGE SCALE GENOMIC DNA]</scope>
    <source>
        <strain evidence="1 2">Sponselee CDC</strain>
    </source>
</reference>
<gene>
    <name evidence="1" type="ORF">LEP1GSC016_2123</name>
</gene>
<dbReference type="PATRIC" id="fig|1218567.3.peg.2331"/>
<name>M6BNX6_LEPBO</name>
<protein>
    <submittedName>
        <fullName evidence="1">Uncharacterized protein</fullName>
    </submittedName>
</protein>
<dbReference type="EMBL" id="ANMU01000089">
    <property type="protein sequence ID" value="EMJ81229.1"/>
    <property type="molecule type" value="Genomic_DNA"/>
</dbReference>
<evidence type="ECO:0000313" key="1">
    <source>
        <dbReference type="EMBL" id="EMJ81229.1"/>
    </source>
</evidence>